<feature type="coiled-coil region" evidence="1">
    <location>
        <begin position="69"/>
        <end position="96"/>
    </location>
</feature>
<evidence type="ECO:0000256" key="1">
    <source>
        <dbReference type="SAM" id="Coils"/>
    </source>
</evidence>
<accession>A0ABD1YCS2</accession>
<dbReference type="Proteomes" id="UP001605036">
    <property type="component" value="Unassembled WGS sequence"/>
</dbReference>
<sequence length="98" mass="11500">MKKEAESVMAEDTSEKPEIEEIEGFRLKMLYDAHKVTQILRILEESRPMVERTTGRRMMLLGIALNLSKETNVKELQQLREAVQKANEEKDKKKKRNI</sequence>
<gene>
    <name evidence="2" type="ORF">R1flu_008711</name>
</gene>
<reference evidence="2 3" key="1">
    <citation type="submission" date="2024-09" db="EMBL/GenBank/DDBJ databases">
        <title>Chromosome-scale assembly of Riccia fluitans.</title>
        <authorList>
            <person name="Paukszto L."/>
            <person name="Sawicki J."/>
            <person name="Karawczyk K."/>
            <person name="Piernik-Szablinska J."/>
            <person name="Szczecinska M."/>
            <person name="Mazdziarz M."/>
        </authorList>
    </citation>
    <scope>NUCLEOTIDE SEQUENCE [LARGE SCALE GENOMIC DNA]</scope>
    <source>
        <strain evidence="2">Rf_01</strain>
        <tissue evidence="2">Aerial parts of the thallus</tissue>
    </source>
</reference>
<keyword evidence="3" id="KW-1185">Reference proteome</keyword>
<evidence type="ECO:0000313" key="2">
    <source>
        <dbReference type="EMBL" id="KAL2624466.1"/>
    </source>
</evidence>
<proteinExistence type="predicted"/>
<keyword evidence="1" id="KW-0175">Coiled coil</keyword>
<name>A0ABD1YCS2_9MARC</name>
<protein>
    <submittedName>
        <fullName evidence="2">Uncharacterized protein</fullName>
    </submittedName>
</protein>
<comment type="caution">
    <text evidence="2">The sequence shown here is derived from an EMBL/GenBank/DDBJ whole genome shotgun (WGS) entry which is preliminary data.</text>
</comment>
<organism evidence="2 3">
    <name type="scientific">Riccia fluitans</name>
    <dbReference type="NCBI Taxonomy" id="41844"/>
    <lineage>
        <taxon>Eukaryota</taxon>
        <taxon>Viridiplantae</taxon>
        <taxon>Streptophyta</taxon>
        <taxon>Embryophyta</taxon>
        <taxon>Marchantiophyta</taxon>
        <taxon>Marchantiopsida</taxon>
        <taxon>Marchantiidae</taxon>
        <taxon>Marchantiales</taxon>
        <taxon>Ricciaceae</taxon>
        <taxon>Riccia</taxon>
    </lineage>
</organism>
<evidence type="ECO:0000313" key="3">
    <source>
        <dbReference type="Proteomes" id="UP001605036"/>
    </source>
</evidence>
<dbReference type="AlphaFoldDB" id="A0ABD1YCS2"/>
<dbReference type="EMBL" id="JBHFFA010000005">
    <property type="protein sequence ID" value="KAL2624466.1"/>
    <property type="molecule type" value="Genomic_DNA"/>
</dbReference>